<dbReference type="PANTHER" id="PTHR23513:SF11">
    <property type="entry name" value="STAPHYLOFERRIN A TRANSPORTER"/>
    <property type="match status" value="1"/>
</dbReference>
<evidence type="ECO:0000256" key="2">
    <source>
        <dbReference type="ARBA" id="ARBA00022448"/>
    </source>
</evidence>
<dbReference type="CDD" id="cd06173">
    <property type="entry name" value="MFS_MefA_like"/>
    <property type="match status" value="1"/>
</dbReference>
<keyword evidence="2" id="KW-0813">Transport</keyword>
<evidence type="ECO:0000313" key="9">
    <source>
        <dbReference type="EMBL" id="MFC3142229.1"/>
    </source>
</evidence>
<dbReference type="InterPro" id="IPR036259">
    <property type="entry name" value="MFS_trans_sf"/>
</dbReference>
<dbReference type="PROSITE" id="PS50850">
    <property type="entry name" value="MFS"/>
    <property type="match status" value="1"/>
</dbReference>
<feature type="transmembrane region" description="Helical" evidence="7">
    <location>
        <begin position="347"/>
        <end position="369"/>
    </location>
</feature>
<feature type="transmembrane region" description="Helical" evidence="7">
    <location>
        <begin position="174"/>
        <end position="193"/>
    </location>
</feature>
<protein>
    <submittedName>
        <fullName evidence="9">MFS transporter</fullName>
    </submittedName>
</protein>
<evidence type="ECO:0000256" key="7">
    <source>
        <dbReference type="SAM" id="Phobius"/>
    </source>
</evidence>
<dbReference type="PANTHER" id="PTHR23513">
    <property type="entry name" value="INTEGRAL MEMBRANE EFFLUX PROTEIN-RELATED"/>
    <property type="match status" value="1"/>
</dbReference>
<dbReference type="SUPFAM" id="SSF103473">
    <property type="entry name" value="MFS general substrate transporter"/>
    <property type="match status" value="1"/>
</dbReference>
<keyword evidence="4 7" id="KW-0812">Transmembrane</keyword>
<feature type="transmembrane region" description="Helical" evidence="7">
    <location>
        <begin position="105"/>
        <end position="124"/>
    </location>
</feature>
<accession>A0ABV7GKX1</accession>
<dbReference type="InterPro" id="IPR020846">
    <property type="entry name" value="MFS_dom"/>
</dbReference>
<evidence type="ECO:0000256" key="3">
    <source>
        <dbReference type="ARBA" id="ARBA00022475"/>
    </source>
</evidence>
<evidence type="ECO:0000259" key="8">
    <source>
        <dbReference type="PROSITE" id="PS50850"/>
    </source>
</evidence>
<organism evidence="9 10">
    <name type="scientific">Psychromarinibacter halotolerans</name>
    <dbReference type="NCBI Taxonomy" id="1775175"/>
    <lineage>
        <taxon>Bacteria</taxon>
        <taxon>Pseudomonadati</taxon>
        <taxon>Pseudomonadota</taxon>
        <taxon>Alphaproteobacteria</taxon>
        <taxon>Rhodobacterales</taxon>
        <taxon>Paracoccaceae</taxon>
        <taxon>Psychromarinibacter</taxon>
    </lineage>
</organism>
<proteinExistence type="predicted"/>
<feature type="transmembrane region" description="Helical" evidence="7">
    <location>
        <begin position="145"/>
        <end position="168"/>
    </location>
</feature>
<reference evidence="10" key="1">
    <citation type="journal article" date="2019" name="Int. J. Syst. Evol. Microbiol.">
        <title>The Global Catalogue of Microorganisms (GCM) 10K type strain sequencing project: providing services to taxonomists for standard genome sequencing and annotation.</title>
        <authorList>
            <consortium name="The Broad Institute Genomics Platform"/>
            <consortium name="The Broad Institute Genome Sequencing Center for Infectious Disease"/>
            <person name="Wu L."/>
            <person name="Ma J."/>
        </authorList>
    </citation>
    <scope>NUCLEOTIDE SEQUENCE [LARGE SCALE GENOMIC DNA]</scope>
    <source>
        <strain evidence="10">KCTC 52366</strain>
    </source>
</reference>
<keyword evidence="10" id="KW-1185">Reference proteome</keyword>
<evidence type="ECO:0000256" key="1">
    <source>
        <dbReference type="ARBA" id="ARBA00004651"/>
    </source>
</evidence>
<evidence type="ECO:0000256" key="5">
    <source>
        <dbReference type="ARBA" id="ARBA00022989"/>
    </source>
</evidence>
<keyword evidence="5 7" id="KW-1133">Transmembrane helix</keyword>
<evidence type="ECO:0000313" key="10">
    <source>
        <dbReference type="Proteomes" id="UP001595632"/>
    </source>
</evidence>
<comment type="subcellular location">
    <subcellularLocation>
        <location evidence="1">Cell membrane</location>
        <topology evidence="1">Multi-pass membrane protein</topology>
    </subcellularLocation>
</comment>
<feature type="transmembrane region" description="Helical" evidence="7">
    <location>
        <begin position="214"/>
        <end position="239"/>
    </location>
</feature>
<dbReference type="InterPro" id="IPR010290">
    <property type="entry name" value="TM_effector"/>
</dbReference>
<feature type="transmembrane region" description="Helical" evidence="7">
    <location>
        <begin position="81"/>
        <end position="99"/>
    </location>
</feature>
<feature type="transmembrane region" description="Helical" evidence="7">
    <location>
        <begin position="49"/>
        <end position="69"/>
    </location>
</feature>
<sequence>MPVMHDLRVLGGDVNFDIYTAGNIATQLSYWMLRTISGWHAWALTGQSSWVGVVVAADMLPALLTGPWAGVLADRIEVRRVLLACYGAATVLFCAMAFLAGQDALGIWVLTAMMAANGVVTGFVQPAAHAAITGVCARPQLGTAISLHSILFNVARFIGPAIAGVLLAMSGVSLAFWVTAALMGLSWLGFALVRFAPLDRMTGSGSVLAGMWSAFRHVVTAPGSGPIFALFVAAAFLLRPIGELLPELADVTLSGDAEMLARLSSAMGLGAILAGLANMMGGVNGLVRLSYVGAGLAVVGGIGLALSQSATAAIAFSVLFGGAIAAGGVSAQTMMQVSAPANMRGRIMSLFGMTFRAGPALGAMAMGVLADRVGLGWVFAGGSLGMLVILGVLLRQYGTARDSMRMV</sequence>
<dbReference type="Pfam" id="PF05977">
    <property type="entry name" value="MFS_3"/>
    <property type="match status" value="1"/>
</dbReference>
<gene>
    <name evidence="9" type="ORF">ACFOGP_05885</name>
</gene>
<keyword evidence="3" id="KW-1003">Cell membrane</keyword>
<dbReference type="Proteomes" id="UP001595632">
    <property type="component" value="Unassembled WGS sequence"/>
</dbReference>
<feature type="transmembrane region" description="Helical" evidence="7">
    <location>
        <begin position="289"/>
        <end position="306"/>
    </location>
</feature>
<dbReference type="RefSeq" id="WP_275634111.1">
    <property type="nucleotide sequence ID" value="NZ_JARGYD010000007.1"/>
</dbReference>
<keyword evidence="6 7" id="KW-0472">Membrane</keyword>
<comment type="caution">
    <text evidence="9">The sequence shown here is derived from an EMBL/GenBank/DDBJ whole genome shotgun (WGS) entry which is preliminary data.</text>
</comment>
<evidence type="ECO:0000256" key="6">
    <source>
        <dbReference type="ARBA" id="ARBA00023136"/>
    </source>
</evidence>
<feature type="transmembrane region" description="Helical" evidence="7">
    <location>
        <begin position="259"/>
        <end position="277"/>
    </location>
</feature>
<name>A0ABV7GKX1_9RHOB</name>
<feature type="domain" description="Major facilitator superfamily (MFS) profile" evidence="8">
    <location>
        <begin position="218"/>
        <end position="407"/>
    </location>
</feature>
<evidence type="ECO:0000256" key="4">
    <source>
        <dbReference type="ARBA" id="ARBA00022692"/>
    </source>
</evidence>
<feature type="transmembrane region" description="Helical" evidence="7">
    <location>
        <begin position="375"/>
        <end position="394"/>
    </location>
</feature>
<dbReference type="Gene3D" id="1.20.1250.20">
    <property type="entry name" value="MFS general substrate transporter like domains"/>
    <property type="match status" value="1"/>
</dbReference>
<dbReference type="EMBL" id="JBHRTB010000010">
    <property type="protein sequence ID" value="MFC3142229.1"/>
    <property type="molecule type" value="Genomic_DNA"/>
</dbReference>
<feature type="transmembrane region" description="Helical" evidence="7">
    <location>
        <begin position="312"/>
        <end position="335"/>
    </location>
</feature>